<keyword evidence="2" id="KW-1185">Reference proteome</keyword>
<protein>
    <submittedName>
        <fullName evidence="1">Uncharacterized protein</fullName>
    </submittedName>
</protein>
<dbReference type="EMBL" id="CAFZ01000780">
    <property type="protein sequence ID" value="CCA76481.1"/>
    <property type="molecule type" value="Genomic_DNA"/>
</dbReference>
<proteinExistence type="predicted"/>
<accession>G4TYT8</accession>
<evidence type="ECO:0000313" key="2">
    <source>
        <dbReference type="Proteomes" id="UP000007148"/>
    </source>
</evidence>
<sequence length="274" mass="30664">MSSIHSKPIAAVPDYPARPHTSCTHSNGLWIQRAFSHYPTPQAEYLRVATEGILRTECWNLQRYPQEATDDLLNALVEGPDNRCCFCGSNDGKACVKAHFDYNPEDWSVPGPDEHKALPSFWNSNPPPIPPALWLPATHAKWAIEASQEASSFVLQLYHLALASQHCVHHLAKEIFGSDDSSALDQLFTQPYQHLGDCIDAAGIESDELSKEQEKLGRIFDGLSSLRIAGASKVEESRAVFENMKQVDWIDMQEHGEVLRNNLTSARFVHPMDF</sequence>
<name>G4TYT8_SERID</name>
<dbReference type="AlphaFoldDB" id="G4TYT8"/>
<dbReference type="Proteomes" id="UP000007148">
    <property type="component" value="Unassembled WGS sequence"/>
</dbReference>
<reference evidence="1 2" key="1">
    <citation type="journal article" date="2011" name="PLoS Pathog.">
        <title>Endophytic Life Strategies Decoded by Genome and Transcriptome Analyses of the Mutualistic Root Symbiont Piriformospora indica.</title>
        <authorList>
            <person name="Zuccaro A."/>
            <person name="Lahrmann U."/>
            <person name="Guldener U."/>
            <person name="Langen G."/>
            <person name="Pfiffi S."/>
            <person name="Biedenkopf D."/>
            <person name="Wong P."/>
            <person name="Samans B."/>
            <person name="Grimm C."/>
            <person name="Basiewicz M."/>
            <person name="Murat C."/>
            <person name="Martin F."/>
            <person name="Kogel K.H."/>
        </authorList>
    </citation>
    <scope>NUCLEOTIDE SEQUENCE [LARGE SCALE GENOMIC DNA]</scope>
    <source>
        <strain evidence="1 2">DSM 11827</strain>
    </source>
</reference>
<organism evidence="1 2">
    <name type="scientific">Serendipita indica (strain DSM 11827)</name>
    <name type="common">Root endophyte fungus</name>
    <name type="synonym">Piriformospora indica</name>
    <dbReference type="NCBI Taxonomy" id="1109443"/>
    <lineage>
        <taxon>Eukaryota</taxon>
        <taxon>Fungi</taxon>
        <taxon>Dikarya</taxon>
        <taxon>Basidiomycota</taxon>
        <taxon>Agaricomycotina</taxon>
        <taxon>Agaricomycetes</taxon>
        <taxon>Sebacinales</taxon>
        <taxon>Serendipitaceae</taxon>
        <taxon>Serendipita</taxon>
    </lineage>
</organism>
<gene>
    <name evidence="1" type="ORF">PIIN_10474</name>
</gene>
<evidence type="ECO:0000313" key="1">
    <source>
        <dbReference type="EMBL" id="CCA76481.1"/>
    </source>
</evidence>
<dbReference type="HOGENOM" id="CLU_1016046_0_0_1"/>
<dbReference type="InParanoid" id="G4TYT8"/>
<comment type="caution">
    <text evidence="1">The sequence shown here is derived from an EMBL/GenBank/DDBJ whole genome shotgun (WGS) entry which is preliminary data.</text>
</comment>